<evidence type="ECO:0000313" key="2">
    <source>
        <dbReference type="Proteomes" id="UP000000763"/>
    </source>
</evidence>
<dbReference type="AlphaFoldDB" id="Q8H4Z8"/>
<organism evidence="1 2">
    <name type="scientific">Oryza sativa subsp. japonica</name>
    <name type="common">Rice</name>
    <dbReference type="NCBI Taxonomy" id="39947"/>
    <lineage>
        <taxon>Eukaryota</taxon>
        <taxon>Viridiplantae</taxon>
        <taxon>Streptophyta</taxon>
        <taxon>Embryophyta</taxon>
        <taxon>Tracheophyta</taxon>
        <taxon>Spermatophyta</taxon>
        <taxon>Magnoliopsida</taxon>
        <taxon>Liliopsida</taxon>
        <taxon>Poales</taxon>
        <taxon>Poaceae</taxon>
        <taxon>BOP clade</taxon>
        <taxon>Oryzoideae</taxon>
        <taxon>Oryzeae</taxon>
        <taxon>Oryzinae</taxon>
        <taxon>Oryza</taxon>
        <taxon>Oryza sativa</taxon>
    </lineage>
</organism>
<proteinExistence type="predicted"/>
<name>Q8H4Z8_ORYSJ</name>
<gene>
    <name evidence="1" type="primary">OJ1046_F10.115</name>
</gene>
<reference evidence="2" key="2">
    <citation type="journal article" date="2008" name="Nucleic Acids Res.">
        <title>The rice annotation project database (RAP-DB): 2008 update.</title>
        <authorList>
            <consortium name="The rice annotation project (RAP)"/>
        </authorList>
    </citation>
    <scope>GENOME REANNOTATION</scope>
    <source>
        <strain evidence="2">cv. Nipponbare</strain>
    </source>
</reference>
<dbReference type="Proteomes" id="UP000000763">
    <property type="component" value="Chromosome 7"/>
</dbReference>
<sequence>MNKYANFWQVRSRLKICKVATASTSSSVCNEDEQVQTMRERVEALLPDNIKAIIDQKGNPKGKDT</sequence>
<protein>
    <submittedName>
        <fullName evidence="1">Uncharacterized protein</fullName>
    </submittedName>
</protein>
<evidence type="ECO:0000313" key="1">
    <source>
        <dbReference type="EMBL" id="BAC24879.1"/>
    </source>
</evidence>
<accession>Q8H4Z8</accession>
<dbReference type="EMBL" id="AP003861">
    <property type="protein sequence ID" value="BAC24879.1"/>
    <property type="molecule type" value="Genomic_DNA"/>
</dbReference>
<reference evidence="2" key="1">
    <citation type="journal article" date="2005" name="Nature">
        <title>The map-based sequence of the rice genome.</title>
        <authorList>
            <consortium name="International rice genome sequencing project (IRGSP)"/>
            <person name="Matsumoto T."/>
            <person name="Wu J."/>
            <person name="Kanamori H."/>
            <person name="Katayose Y."/>
            <person name="Fujisawa M."/>
            <person name="Namiki N."/>
            <person name="Mizuno H."/>
            <person name="Yamamoto K."/>
            <person name="Antonio B.A."/>
            <person name="Baba T."/>
            <person name="Sakata K."/>
            <person name="Nagamura Y."/>
            <person name="Aoki H."/>
            <person name="Arikawa K."/>
            <person name="Arita K."/>
            <person name="Bito T."/>
            <person name="Chiden Y."/>
            <person name="Fujitsuka N."/>
            <person name="Fukunaka R."/>
            <person name="Hamada M."/>
            <person name="Harada C."/>
            <person name="Hayashi A."/>
            <person name="Hijishita S."/>
            <person name="Honda M."/>
            <person name="Hosokawa S."/>
            <person name="Ichikawa Y."/>
            <person name="Idonuma A."/>
            <person name="Iijima M."/>
            <person name="Ikeda M."/>
            <person name="Ikeno M."/>
            <person name="Ito K."/>
            <person name="Ito S."/>
            <person name="Ito T."/>
            <person name="Ito Y."/>
            <person name="Ito Y."/>
            <person name="Iwabuchi A."/>
            <person name="Kamiya K."/>
            <person name="Karasawa W."/>
            <person name="Kurita K."/>
            <person name="Katagiri S."/>
            <person name="Kikuta A."/>
            <person name="Kobayashi H."/>
            <person name="Kobayashi N."/>
            <person name="Machita K."/>
            <person name="Maehara T."/>
            <person name="Masukawa M."/>
            <person name="Mizubayashi T."/>
            <person name="Mukai Y."/>
            <person name="Nagasaki H."/>
            <person name="Nagata Y."/>
            <person name="Naito S."/>
            <person name="Nakashima M."/>
            <person name="Nakama Y."/>
            <person name="Nakamichi Y."/>
            <person name="Nakamura M."/>
            <person name="Meguro A."/>
            <person name="Negishi M."/>
            <person name="Ohta I."/>
            <person name="Ohta T."/>
            <person name="Okamoto M."/>
            <person name="Ono N."/>
            <person name="Saji S."/>
            <person name="Sakaguchi M."/>
            <person name="Sakai K."/>
            <person name="Shibata M."/>
            <person name="Shimokawa T."/>
            <person name="Song J."/>
            <person name="Takazaki Y."/>
            <person name="Terasawa K."/>
            <person name="Tsugane M."/>
            <person name="Tsuji K."/>
            <person name="Ueda S."/>
            <person name="Waki K."/>
            <person name="Yamagata H."/>
            <person name="Yamamoto M."/>
            <person name="Yamamoto S."/>
            <person name="Yamane H."/>
            <person name="Yoshiki S."/>
            <person name="Yoshihara R."/>
            <person name="Yukawa K."/>
            <person name="Zhong H."/>
            <person name="Yano M."/>
            <person name="Yuan Q."/>
            <person name="Ouyang S."/>
            <person name="Liu J."/>
            <person name="Jones K.M."/>
            <person name="Gansberger K."/>
            <person name="Moffat K."/>
            <person name="Hill J."/>
            <person name="Bera J."/>
            <person name="Fadrosh D."/>
            <person name="Jin S."/>
            <person name="Johri S."/>
            <person name="Kim M."/>
            <person name="Overton L."/>
            <person name="Reardon M."/>
            <person name="Tsitrin T."/>
            <person name="Vuong H."/>
            <person name="Weaver B."/>
            <person name="Ciecko A."/>
            <person name="Tallon L."/>
            <person name="Jackson J."/>
            <person name="Pai G."/>
            <person name="Aken S.V."/>
            <person name="Utterback T."/>
            <person name="Reidmuller S."/>
            <person name="Feldblyum T."/>
            <person name="Hsiao J."/>
            <person name="Zismann V."/>
            <person name="Iobst S."/>
            <person name="de Vazeille A.R."/>
            <person name="Buell C.R."/>
            <person name="Ying K."/>
            <person name="Li Y."/>
            <person name="Lu T."/>
            <person name="Huang Y."/>
            <person name="Zhao Q."/>
            <person name="Feng Q."/>
            <person name="Zhang L."/>
            <person name="Zhu J."/>
            <person name="Weng Q."/>
            <person name="Mu J."/>
            <person name="Lu Y."/>
            <person name="Fan D."/>
            <person name="Liu Y."/>
            <person name="Guan J."/>
            <person name="Zhang Y."/>
            <person name="Yu S."/>
            <person name="Liu X."/>
            <person name="Zhang Y."/>
            <person name="Hong G."/>
            <person name="Han B."/>
            <person name="Choisne N."/>
            <person name="Demange N."/>
            <person name="Orjeda G."/>
            <person name="Samain S."/>
            <person name="Cattolico L."/>
            <person name="Pelletier E."/>
            <person name="Couloux A."/>
            <person name="Segurens B."/>
            <person name="Wincker P."/>
            <person name="D'Hont A."/>
            <person name="Scarpelli C."/>
            <person name="Weissenbach J."/>
            <person name="Salanoubat M."/>
            <person name="Quetier F."/>
            <person name="Yu Y."/>
            <person name="Kim H.R."/>
            <person name="Rambo T."/>
            <person name="Currie J."/>
            <person name="Collura K."/>
            <person name="Luo M."/>
            <person name="Yang T."/>
            <person name="Ammiraju J.S.S."/>
            <person name="Engler F."/>
            <person name="Soderlund C."/>
            <person name="Wing R.A."/>
            <person name="Palmer L.E."/>
            <person name="de la Bastide M."/>
            <person name="Spiegel L."/>
            <person name="Nascimento L."/>
            <person name="Zutavern T."/>
            <person name="O'Shaughnessy A."/>
            <person name="Dike S."/>
            <person name="Dedhia N."/>
            <person name="Preston R."/>
            <person name="Balija V."/>
            <person name="McCombie W.R."/>
            <person name="Chow T."/>
            <person name="Chen H."/>
            <person name="Chung M."/>
            <person name="Chen C."/>
            <person name="Shaw J."/>
            <person name="Wu H."/>
            <person name="Hsiao K."/>
            <person name="Chao Y."/>
            <person name="Chu M."/>
            <person name="Cheng C."/>
            <person name="Hour A."/>
            <person name="Lee P."/>
            <person name="Lin S."/>
            <person name="Lin Y."/>
            <person name="Liou J."/>
            <person name="Liu S."/>
            <person name="Hsing Y."/>
            <person name="Raghuvanshi S."/>
            <person name="Mohanty A."/>
            <person name="Bharti A.K."/>
            <person name="Gaur A."/>
            <person name="Gupta V."/>
            <person name="Kumar D."/>
            <person name="Ravi V."/>
            <person name="Vij S."/>
            <person name="Kapur A."/>
            <person name="Khurana P."/>
            <person name="Khurana P."/>
            <person name="Khurana J.P."/>
            <person name="Tyagi A.K."/>
            <person name="Gaikwad K."/>
            <person name="Singh A."/>
            <person name="Dalal V."/>
            <person name="Srivastava S."/>
            <person name="Dixit A."/>
            <person name="Pal A.K."/>
            <person name="Ghazi I.A."/>
            <person name="Yadav M."/>
            <person name="Pandit A."/>
            <person name="Bhargava A."/>
            <person name="Sureshbabu K."/>
            <person name="Batra K."/>
            <person name="Sharma T.R."/>
            <person name="Mohapatra T."/>
            <person name="Singh N.K."/>
            <person name="Messing J."/>
            <person name="Nelson A.B."/>
            <person name="Fuks G."/>
            <person name="Kavchok S."/>
            <person name="Keizer G."/>
            <person name="Linton E."/>
            <person name="Llaca V."/>
            <person name="Song R."/>
            <person name="Tanyolac B."/>
            <person name="Young S."/>
            <person name="Ho-Il K."/>
            <person name="Hahn J.H."/>
            <person name="Sangsakoo G."/>
            <person name="Vanavichit A."/>
            <person name="de Mattos Luiz.A.T."/>
            <person name="Zimmer P.D."/>
            <person name="Malone G."/>
            <person name="Dellagostin O."/>
            <person name="de Oliveira A.C."/>
            <person name="Bevan M."/>
            <person name="Bancroft I."/>
            <person name="Minx P."/>
            <person name="Cordum H."/>
            <person name="Wilson R."/>
            <person name="Cheng Z."/>
            <person name="Jin W."/>
            <person name="Jiang J."/>
            <person name="Leong S.A."/>
            <person name="Iwama H."/>
            <person name="Gojobori T."/>
            <person name="Itoh T."/>
            <person name="Niimura Y."/>
            <person name="Fujii Y."/>
            <person name="Habara T."/>
            <person name="Sakai H."/>
            <person name="Sato Y."/>
            <person name="Wilson G."/>
            <person name="Kumar K."/>
            <person name="McCouch S."/>
            <person name="Juretic N."/>
            <person name="Hoen D."/>
            <person name="Wright S."/>
            <person name="Bruskiewich R."/>
            <person name="Bureau T."/>
            <person name="Miyao A."/>
            <person name="Hirochika H."/>
            <person name="Nishikawa T."/>
            <person name="Kadowaki K."/>
            <person name="Sugiura M."/>
            <person name="Burr B."/>
            <person name="Sasaki T."/>
        </authorList>
    </citation>
    <scope>NUCLEOTIDE SEQUENCE [LARGE SCALE GENOMIC DNA]</scope>
    <source>
        <strain evidence="2">cv. Nipponbare</strain>
    </source>
</reference>